<evidence type="ECO:0000259" key="3">
    <source>
        <dbReference type="Pfam" id="PF18912"/>
    </source>
</evidence>
<proteinExistence type="inferred from homology"/>
<dbReference type="Pfam" id="PF18912">
    <property type="entry name" value="DZR_2"/>
    <property type="match status" value="1"/>
</dbReference>
<dbReference type="InterPro" id="IPR051910">
    <property type="entry name" value="ComF/GntX_DNA_util-trans"/>
</dbReference>
<protein>
    <submittedName>
        <fullName evidence="4">ComF family protein</fullName>
    </submittedName>
</protein>
<accession>A0A1H1W911</accession>
<evidence type="ECO:0000259" key="2">
    <source>
        <dbReference type="Pfam" id="PF00156"/>
    </source>
</evidence>
<evidence type="ECO:0000313" key="4">
    <source>
        <dbReference type="EMBL" id="SDS93452.1"/>
    </source>
</evidence>
<feature type="domain" description="Double zinc ribbon" evidence="3">
    <location>
        <begin position="26"/>
        <end position="75"/>
    </location>
</feature>
<keyword evidence="5" id="KW-1185">Reference proteome</keyword>
<dbReference type="OrthoDB" id="9793412at2"/>
<dbReference type="STRING" id="1392877.SAMN05216221_3012"/>
<reference evidence="5" key="1">
    <citation type="submission" date="2016-10" db="EMBL/GenBank/DDBJ databases">
        <authorList>
            <person name="Varghese N."/>
            <person name="Submissions S."/>
        </authorList>
    </citation>
    <scope>NUCLEOTIDE SEQUENCE [LARGE SCALE GENOMIC DNA]</scope>
    <source>
        <strain evidence="5">KCTC 32247</strain>
    </source>
</reference>
<dbReference type="Pfam" id="PF00156">
    <property type="entry name" value="Pribosyltran"/>
    <property type="match status" value="1"/>
</dbReference>
<comment type="similarity">
    <text evidence="1">Belongs to the ComF/GntX family.</text>
</comment>
<dbReference type="Gene3D" id="3.40.50.2020">
    <property type="match status" value="1"/>
</dbReference>
<dbReference type="InterPro" id="IPR044005">
    <property type="entry name" value="DZR_2"/>
</dbReference>
<dbReference type="AlphaFoldDB" id="A0A1H1W911"/>
<sequence length="251" mass="27416">MVYQWIKNSQFDLGAALRRLRLAAGPAACLLCDLHADTSHALCGACQDELPWLGAHCSVCALPLPAAGLTCAHCLRRPPNFARVEAPWRYAFPVDALITRFKHQSAWPLGRLLAGLLAEHLRHAHLEGLPRPELLLPVPLARARLRRRGFNQAALLARWLGEALRMEVREDLVLRPQDTAAQQGLDAAARKRNLRGAFALSDAPAVAGRHVALVDDVLTTGATVEALARLLRRAGATRVDIYCLARTPAPD</sequence>
<name>A0A1H1W911_9PSED</name>
<dbReference type="CDD" id="cd06223">
    <property type="entry name" value="PRTases_typeI"/>
    <property type="match status" value="1"/>
</dbReference>
<organism evidence="4 5">
    <name type="scientific">Pseudomonas oryzae</name>
    <dbReference type="NCBI Taxonomy" id="1392877"/>
    <lineage>
        <taxon>Bacteria</taxon>
        <taxon>Pseudomonadati</taxon>
        <taxon>Pseudomonadota</taxon>
        <taxon>Gammaproteobacteria</taxon>
        <taxon>Pseudomonadales</taxon>
        <taxon>Pseudomonadaceae</taxon>
        <taxon>Pseudomonas</taxon>
    </lineage>
</organism>
<dbReference type="SUPFAM" id="SSF53271">
    <property type="entry name" value="PRTase-like"/>
    <property type="match status" value="1"/>
</dbReference>
<dbReference type="InterPro" id="IPR029057">
    <property type="entry name" value="PRTase-like"/>
</dbReference>
<dbReference type="PANTHER" id="PTHR47505">
    <property type="entry name" value="DNA UTILIZATION PROTEIN YHGH"/>
    <property type="match status" value="1"/>
</dbReference>
<dbReference type="PANTHER" id="PTHR47505:SF1">
    <property type="entry name" value="DNA UTILIZATION PROTEIN YHGH"/>
    <property type="match status" value="1"/>
</dbReference>
<dbReference type="Proteomes" id="UP000243359">
    <property type="component" value="Chromosome I"/>
</dbReference>
<evidence type="ECO:0000256" key="1">
    <source>
        <dbReference type="ARBA" id="ARBA00008007"/>
    </source>
</evidence>
<dbReference type="EMBL" id="LT629751">
    <property type="protein sequence ID" value="SDS93452.1"/>
    <property type="molecule type" value="Genomic_DNA"/>
</dbReference>
<feature type="domain" description="Phosphoribosyltransferase" evidence="2">
    <location>
        <begin position="176"/>
        <end position="249"/>
    </location>
</feature>
<dbReference type="InterPro" id="IPR000836">
    <property type="entry name" value="PRTase_dom"/>
</dbReference>
<evidence type="ECO:0000313" key="5">
    <source>
        <dbReference type="Proteomes" id="UP000243359"/>
    </source>
</evidence>
<gene>
    <name evidence="4" type="ORF">SAMN05216221_3012</name>
</gene>